<dbReference type="Pfam" id="PF07765">
    <property type="entry name" value="KIP1"/>
    <property type="match status" value="1"/>
</dbReference>
<name>A0ABC8RJT8_9AQUA</name>
<feature type="coiled-coil region" evidence="2">
    <location>
        <begin position="350"/>
        <end position="528"/>
    </location>
</feature>
<feature type="domain" description="NAB" evidence="4">
    <location>
        <begin position="9"/>
        <end position="86"/>
    </location>
</feature>
<dbReference type="PANTHER" id="PTHR47357:SF4">
    <property type="entry name" value="MYOSIN HEAVY CHAIN-LIKE PROTEIN"/>
    <property type="match status" value="1"/>
</dbReference>
<organism evidence="5 6">
    <name type="scientific">Ilex paraguariensis</name>
    <name type="common">yerba mate</name>
    <dbReference type="NCBI Taxonomy" id="185542"/>
    <lineage>
        <taxon>Eukaryota</taxon>
        <taxon>Viridiplantae</taxon>
        <taxon>Streptophyta</taxon>
        <taxon>Embryophyta</taxon>
        <taxon>Tracheophyta</taxon>
        <taxon>Spermatophyta</taxon>
        <taxon>Magnoliopsida</taxon>
        <taxon>eudicotyledons</taxon>
        <taxon>Gunneridae</taxon>
        <taxon>Pentapetalae</taxon>
        <taxon>asterids</taxon>
        <taxon>campanulids</taxon>
        <taxon>Aquifoliales</taxon>
        <taxon>Aquifoliaceae</taxon>
        <taxon>Ilex</taxon>
    </lineage>
</organism>
<evidence type="ECO:0000256" key="2">
    <source>
        <dbReference type="SAM" id="Coils"/>
    </source>
</evidence>
<dbReference type="InterPro" id="IPR011684">
    <property type="entry name" value="NAB"/>
</dbReference>
<sequence length="800" mass="92718">MAKHLWKESMKSFTSHLDPEKDDQLKWIKIEIENKVRRSLTLIKSVNQGNRDGNSKKKSELIQLVEDFHKEYQSLYALYENLKGEVRKKVHSREEDSSSSFSTASSDSESFYSPDEVGSKNSESKDELQKVKYSYNQKLETSDSEDAVLKDKLTSSSVVKETLNLGSVSSLGRVQESGEIIKDLRIDAEETDNTRQKFIVESAWLTDKLNEKEEILSSLTKNEAKASVQIKELEIEVASLKVQLETLCTQKRELEEQIVCKATEAKQQLEENLGLQTQIAELENTSRGKEDELSALLTKFEENEKHSMSTIQSLMVQAKNLQLEVDSLCASKCELEERLLSETKKGSAQDKCLRDQVNDLQQELESLSRQKSELELQLKTKSQEVLECVCEAKNLKEKLARKSVDEQETLEEKEGFRMQVKDLESEVTSLCGQQSDLEEQMLIINHNVDQSRVEKEALHATISELERTLVGRTDEVAALQKKINVHEDDMSPQIISLIAQANSLQQEVDLLQSEKSQLQLQLERQQKESSQSLTRIEKQKIKSTNKIADQHSIAKEIEGVTDKLNQEHRQTKGKFIDSKSTLQIAEKKMEDMAEDFRKKFEDNLRILSRRIRVAEQLHAENKDWYRKTKENYEQEYRDLKERLTANEIAVRKIKDISLTANEMLTALDTVALKFEECSANFPNRISKVFCEVMFAKDWVTRKNQEIKHVKEDSDCLLVQLDDKEAEILVFREKVWKLEYKVRELEKMAKEKDEVMLGLKEEKREAIRQLCVWIDYHRSRSDFYKKMITEMNARTRSQRTP</sequence>
<reference evidence="5 6" key="1">
    <citation type="submission" date="2024-02" db="EMBL/GenBank/DDBJ databases">
        <authorList>
            <person name="Vignale AGUSTIN F."/>
            <person name="Sosa J E."/>
            <person name="Modenutti C."/>
        </authorList>
    </citation>
    <scope>NUCLEOTIDE SEQUENCE [LARGE SCALE GENOMIC DNA]</scope>
</reference>
<feature type="region of interest" description="Disordered" evidence="3">
    <location>
        <begin position="90"/>
        <end position="127"/>
    </location>
</feature>
<dbReference type="Proteomes" id="UP001642360">
    <property type="component" value="Unassembled WGS sequence"/>
</dbReference>
<proteinExistence type="predicted"/>
<feature type="compositionally biased region" description="Low complexity" evidence="3">
    <location>
        <begin position="98"/>
        <end position="113"/>
    </location>
</feature>
<accession>A0ABC8RJT8</accession>
<evidence type="ECO:0000256" key="3">
    <source>
        <dbReference type="SAM" id="MobiDB-lite"/>
    </source>
</evidence>
<gene>
    <name evidence="5" type="ORF">ILEXP_LOCUS12185</name>
</gene>
<keyword evidence="1 2" id="KW-0175">Coiled coil</keyword>
<feature type="coiled-coil region" evidence="2">
    <location>
        <begin position="597"/>
        <end position="649"/>
    </location>
</feature>
<evidence type="ECO:0000313" key="6">
    <source>
        <dbReference type="Proteomes" id="UP001642360"/>
    </source>
</evidence>
<dbReference type="AlphaFoldDB" id="A0ABC8RJT8"/>
<feature type="coiled-coil region" evidence="2">
    <location>
        <begin position="216"/>
        <end position="299"/>
    </location>
</feature>
<keyword evidence="6" id="KW-1185">Reference proteome</keyword>
<evidence type="ECO:0000259" key="4">
    <source>
        <dbReference type="PROSITE" id="PS51774"/>
    </source>
</evidence>
<dbReference type="EMBL" id="CAUOFW020001392">
    <property type="protein sequence ID" value="CAK9144431.1"/>
    <property type="molecule type" value="Genomic_DNA"/>
</dbReference>
<dbReference type="PANTHER" id="PTHR47357">
    <property type="entry name" value="COP1-INTERACTIVE PROTEIN 1"/>
    <property type="match status" value="1"/>
</dbReference>
<evidence type="ECO:0000256" key="1">
    <source>
        <dbReference type="ARBA" id="ARBA00023054"/>
    </source>
</evidence>
<dbReference type="PROSITE" id="PS51774">
    <property type="entry name" value="NAB"/>
    <property type="match status" value="1"/>
</dbReference>
<comment type="caution">
    <text evidence="5">The sequence shown here is derived from an EMBL/GenBank/DDBJ whole genome shotgun (WGS) entry which is preliminary data.</text>
</comment>
<protein>
    <recommendedName>
        <fullName evidence="4">NAB domain-containing protein</fullName>
    </recommendedName>
</protein>
<evidence type="ECO:0000313" key="5">
    <source>
        <dbReference type="EMBL" id="CAK9144431.1"/>
    </source>
</evidence>